<feature type="compositionally biased region" description="Low complexity" evidence="5">
    <location>
        <begin position="455"/>
        <end position="464"/>
    </location>
</feature>
<gene>
    <name evidence="7" type="ORF">A3770_01p01150</name>
</gene>
<comment type="similarity">
    <text evidence="4">Belongs to the eIF-3 subunit C family.</text>
</comment>
<feature type="compositionally biased region" description="Basic and acidic residues" evidence="5">
    <location>
        <begin position="819"/>
        <end position="843"/>
    </location>
</feature>
<feature type="compositionally biased region" description="Basic and acidic residues" evidence="5">
    <location>
        <begin position="858"/>
        <end position="871"/>
    </location>
</feature>
<feature type="domain" description="PCI" evidence="6">
    <location>
        <begin position="614"/>
        <end position="786"/>
    </location>
</feature>
<feature type="region of interest" description="Disordered" evidence="5">
    <location>
        <begin position="148"/>
        <end position="219"/>
    </location>
</feature>
<dbReference type="Pfam" id="PF05470">
    <property type="entry name" value="eIF-3c_N"/>
    <property type="match status" value="1"/>
</dbReference>
<evidence type="ECO:0000256" key="4">
    <source>
        <dbReference type="HAMAP-Rule" id="MF_03002"/>
    </source>
</evidence>
<dbReference type="GO" id="GO:0001732">
    <property type="term" value="P:formation of cytoplasmic translation initiation complex"/>
    <property type="evidence" value="ECO:0007669"/>
    <property type="project" value="UniProtKB-UniRule"/>
</dbReference>
<feature type="region of interest" description="Disordered" evidence="5">
    <location>
        <begin position="817"/>
        <end position="915"/>
    </location>
</feature>
<dbReference type="OrthoDB" id="29647at2759"/>
<dbReference type="Pfam" id="PF01399">
    <property type="entry name" value="PCI"/>
    <property type="match status" value="1"/>
</dbReference>
<dbReference type="InterPro" id="IPR027516">
    <property type="entry name" value="EIF3C"/>
</dbReference>
<dbReference type="GO" id="GO:0016282">
    <property type="term" value="C:eukaryotic 43S preinitiation complex"/>
    <property type="evidence" value="ECO:0007669"/>
    <property type="project" value="UniProtKB-UniRule"/>
</dbReference>
<dbReference type="STRING" id="1764295.A0A5B8MB56"/>
<evidence type="ECO:0000313" key="7">
    <source>
        <dbReference type="EMBL" id="QDZ17597.1"/>
    </source>
</evidence>
<accession>A0A5B8MB56</accession>
<organism evidence="7 8">
    <name type="scientific">Chloropicon primus</name>
    <dbReference type="NCBI Taxonomy" id="1764295"/>
    <lineage>
        <taxon>Eukaryota</taxon>
        <taxon>Viridiplantae</taxon>
        <taxon>Chlorophyta</taxon>
        <taxon>Chloropicophyceae</taxon>
        <taxon>Chloropicales</taxon>
        <taxon>Chloropicaceae</taxon>
        <taxon>Chloropicon</taxon>
    </lineage>
</organism>
<feature type="compositionally biased region" description="Basic residues" evidence="5">
    <location>
        <begin position="872"/>
        <end position="885"/>
    </location>
</feature>
<dbReference type="GO" id="GO:0005852">
    <property type="term" value="C:eukaryotic translation initiation factor 3 complex"/>
    <property type="evidence" value="ECO:0007669"/>
    <property type="project" value="UniProtKB-UniRule"/>
</dbReference>
<dbReference type="PROSITE" id="PS50250">
    <property type="entry name" value="PCI"/>
    <property type="match status" value="1"/>
</dbReference>
<dbReference type="InterPro" id="IPR036390">
    <property type="entry name" value="WH_DNA-bd_sf"/>
</dbReference>
<dbReference type="Proteomes" id="UP000316726">
    <property type="component" value="Chromosome 1"/>
</dbReference>
<dbReference type="GO" id="GO:0003723">
    <property type="term" value="F:RNA binding"/>
    <property type="evidence" value="ECO:0007669"/>
    <property type="project" value="InterPro"/>
</dbReference>
<dbReference type="InterPro" id="IPR008905">
    <property type="entry name" value="EIF3C_N_dom"/>
</dbReference>
<feature type="compositionally biased region" description="Polar residues" evidence="5">
    <location>
        <begin position="152"/>
        <end position="164"/>
    </location>
</feature>
<comment type="function">
    <text evidence="4">Component of the eukaryotic translation initiation factor 3 (eIF-3) complex, which is involved in protein synthesis of a specialized repertoire of mRNAs and, together with other initiation factors, stimulates binding of mRNA and methionyl-tRNAi to the 40S ribosome. The eIF-3 complex specifically targets and initiates translation of a subset of mRNAs involved in cell proliferation.</text>
</comment>
<dbReference type="GO" id="GO:0033290">
    <property type="term" value="C:eukaryotic 48S preinitiation complex"/>
    <property type="evidence" value="ECO:0007669"/>
    <property type="project" value="UniProtKB-UniRule"/>
</dbReference>
<evidence type="ECO:0000256" key="1">
    <source>
        <dbReference type="ARBA" id="ARBA00022490"/>
    </source>
</evidence>
<dbReference type="SMART" id="SM00088">
    <property type="entry name" value="PINT"/>
    <property type="match status" value="1"/>
</dbReference>
<dbReference type="GO" id="GO:0031369">
    <property type="term" value="F:translation initiation factor binding"/>
    <property type="evidence" value="ECO:0007669"/>
    <property type="project" value="InterPro"/>
</dbReference>
<dbReference type="PANTHER" id="PTHR13937">
    <property type="entry name" value="EUKARYOTIC TRANSLATION INITATION FACTOR 3, SUBUNIT 8 EIF3S8 -RELATED"/>
    <property type="match status" value="1"/>
</dbReference>
<protein>
    <recommendedName>
        <fullName evidence="4">Eukaryotic translation initiation factor 3 subunit C</fullName>
        <shortName evidence="4">eIF3c</shortName>
    </recommendedName>
    <alternativeName>
        <fullName evidence="4">Eukaryotic translation initiation factor 3 subunit 8</fullName>
    </alternativeName>
    <alternativeName>
        <fullName evidence="4">eIF3 p110</fullName>
    </alternativeName>
</protein>
<dbReference type="GO" id="GO:0003743">
    <property type="term" value="F:translation initiation factor activity"/>
    <property type="evidence" value="ECO:0007669"/>
    <property type="project" value="UniProtKB-UniRule"/>
</dbReference>
<dbReference type="HAMAP" id="MF_03002">
    <property type="entry name" value="eIF3c"/>
    <property type="match status" value="1"/>
</dbReference>
<comment type="subcellular location">
    <subcellularLocation>
        <location evidence="4">Cytoplasm</location>
    </subcellularLocation>
</comment>
<feature type="compositionally biased region" description="Acidic residues" evidence="5">
    <location>
        <begin position="185"/>
        <end position="213"/>
    </location>
</feature>
<evidence type="ECO:0000256" key="2">
    <source>
        <dbReference type="ARBA" id="ARBA00022540"/>
    </source>
</evidence>
<dbReference type="SUPFAM" id="SSF46785">
    <property type="entry name" value="Winged helix' DNA-binding domain"/>
    <property type="match status" value="1"/>
</dbReference>
<evidence type="ECO:0000256" key="5">
    <source>
        <dbReference type="SAM" id="MobiDB-lite"/>
    </source>
</evidence>
<keyword evidence="3 4" id="KW-0648">Protein biosynthesis</keyword>
<feature type="compositionally biased region" description="Basic and acidic residues" evidence="5">
    <location>
        <begin position="169"/>
        <end position="184"/>
    </location>
</feature>
<keyword evidence="8" id="KW-1185">Reference proteome</keyword>
<keyword evidence="1 4" id="KW-0963">Cytoplasm</keyword>
<feature type="compositionally biased region" description="Acidic residues" evidence="5">
    <location>
        <begin position="12"/>
        <end position="45"/>
    </location>
</feature>
<keyword evidence="2 4" id="KW-0396">Initiation factor</keyword>
<name>A0A5B8MB56_9CHLO</name>
<sequence length="915" mass="104234">MSSRFFARGSSSEEDETETESEEYSTTEETESESETESSSEEEEEKSGVNRFLVSDSDSDSDLEDARRVVRSAKDKRVEELTHIVEEIRNKMKINDWVGISSNFDKLNKQLDKIKRSGALTKTPKIYVKALIEMEDFLTAALGNKEARKTMSKSNAKALNSMRQNLKKNNKEYEAEIKSRREAPEESDSYSDDSESDSDSYESGSEGEGEEEGFEKVKTKGEKKKVPFIEMDPKDISYGMIMKKCQELIMARGRKGTDKHEQAKTMEFMVRVSKTESQRAQMMMNLVSAYFDMTTGLHTHLPIPIWNRCCMIILDLLNQLEKYPYISVDDAYEQDYSEEQEGPTEGDAVTIAGNLLGCLERLDDEWFKSLQVIDPHTEDYMNRLKDEPVILAVAQKVSKYFAKAGAEPVVARISLRQVEHFYYKTEAVYNAMKALVEIKKKEASESAPAEEEETNPAAAAAKATPVGDEEDVPPVELPSDFTMEEDVFKLMKDLVHYIYKNADERTKARAMLCDIYHKSIHNDFYTARDLLLMSHLQEAVHNMDIATQLLFNRTMAQIGLCAFRKGLIQDAHYCLSELYGSGRIREILAQGVALRYHDRTPEQEKLEKRRQMPFHMHINLELLEAVNLICAMLLETIYLVNINQMETKRRVSKSFWRLVDHYDKLTFMGPPENVRDHVMTGTYALSQGDWAKCSEVISALTVWNLLPQKVEVLEMLTTKVKEQALKIYLTIYGPHYSSIAVEQLCKMFEVGENTVQSIVSRLIISEDIHGSWHQPTQTIVMRSSNNNTTKLQKLALRCVSSAQVLVESNEKALALRTGSLREREDGGGKGKNRGDWEGKDGRQGRGRKWAPQGGKVLGYRDRKGGRGDRQGKGGKGHHQHHHRSHGHQDVAYSSFQRRKEAPREMATLSKRGGRN</sequence>
<dbReference type="InterPro" id="IPR000717">
    <property type="entry name" value="PCI_dom"/>
</dbReference>
<evidence type="ECO:0000259" key="6">
    <source>
        <dbReference type="PROSITE" id="PS50250"/>
    </source>
</evidence>
<dbReference type="PANTHER" id="PTHR13937:SF0">
    <property type="entry name" value="EUKARYOTIC TRANSLATION INITIATION FACTOR 3 SUBUNIT C-RELATED"/>
    <property type="match status" value="1"/>
</dbReference>
<reference evidence="7 8" key="1">
    <citation type="submission" date="2018-07" db="EMBL/GenBank/DDBJ databases">
        <title>The complete nuclear genome of the prasinophyte Chloropicon primus (CCMP1205).</title>
        <authorList>
            <person name="Pombert J.-F."/>
            <person name="Otis C."/>
            <person name="Turmel M."/>
            <person name="Lemieux C."/>
        </authorList>
    </citation>
    <scope>NUCLEOTIDE SEQUENCE [LARGE SCALE GENOMIC DNA]</scope>
    <source>
        <strain evidence="7 8">CCMP1205</strain>
    </source>
</reference>
<proteinExistence type="inferred from homology"/>
<dbReference type="AlphaFoldDB" id="A0A5B8MB56"/>
<comment type="subunit">
    <text evidence="4">Component of the eukaryotic translation initiation factor 3 (eIF-3) complex.</text>
</comment>
<evidence type="ECO:0000256" key="3">
    <source>
        <dbReference type="ARBA" id="ARBA00022917"/>
    </source>
</evidence>
<feature type="region of interest" description="Disordered" evidence="5">
    <location>
        <begin position="444"/>
        <end position="472"/>
    </location>
</feature>
<evidence type="ECO:0000313" key="8">
    <source>
        <dbReference type="Proteomes" id="UP000316726"/>
    </source>
</evidence>
<feature type="region of interest" description="Disordered" evidence="5">
    <location>
        <begin position="1"/>
        <end position="67"/>
    </location>
</feature>
<dbReference type="EMBL" id="CP031034">
    <property type="protein sequence ID" value="QDZ17597.1"/>
    <property type="molecule type" value="Genomic_DNA"/>
</dbReference>